<name>D8PB15_9BACT</name>
<proteinExistence type="predicted"/>
<dbReference type="AlphaFoldDB" id="D8PB15"/>
<sequence length="86" mass="9663">MKAITLRNLPPEVARTVQRRAKQKKTSVNKAVIELLEESAGGAAKKTAPVRYHDLDHLAGTWTTEEAATFEQLIAEQRPIDPELWK</sequence>
<dbReference type="OrthoDB" id="5420897at2"/>
<organism evidence="2 3">
    <name type="scientific">Nitrospira defluvii</name>
    <dbReference type="NCBI Taxonomy" id="330214"/>
    <lineage>
        <taxon>Bacteria</taxon>
        <taxon>Pseudomonadati</taxon>
        <taxon>Nitrospirota</taxon>
        <taxon>Nitrospiria</taxon>
        <taxon>Nitrospirales</taxon>
        <taxon>Nitrospiraceae</taxon>
        <taxon>Nitrospira</taxon>
    </lineage>
</organism>
<dbReference type="GO" id="GO:0006355">
    <property type="term" value="P:regulation of DNA-templated transcription"/>
    <property type="evidence" value="ECO:0007669"/>
    <property type="project" value="InterPro"/>
</dbReference>
<reference evidence="2 3" key="1">
    <citation type="journal article" date="2010" name="Proc. Natl. Acad. Sci. U.S.A.">
        <title>A Nitrospira metagenome illuminates the physiology and evolution of globally important nitrite-oxidizing bacteria.</title>
        <authorList>
            <person name="Lucker S."/>
            <person name="Wagner M."/>
            <person name="Maixner F."/>
            <person name="Pelletier E."/>
            <person name="Koch H."/>
            <person name="Vacherie B."/>
            <person name="Rattei T."/>
            <person name="Sinninghe Damste J."/>
            <person name="Spieck E."/>
            <person name="Le Paslier D."/>
            <person name="Daims H."/>
        </authorList>
    </citation>
    <scope>NUCLEOTIDE SEQUENCE [LARGE SCALE GENOMIC DNA]</scope>
</reference>
<accession>D8PB15</accession>
<dbReference type="Proteomes" id="UP000001660">
    <property type="component" value="Chromosome"/>
</dbReference>
<evidence type="ECO:0000313" key="3">
    <source>
        <dbReference type="Proteomes" id="UP000001660"/>
    </source>
</evidence>
<dbReference type="EMBL" id="FP929003">
    <property type="protein sequence ID" value="CBK40424.1"/>
    <property type="molecule type" value="Genomic_DNA"/>
</dbReference>
<dbReference type="Pfam" id="PF22513">
    <property type="entry name" value="FitA-like_RHH"/>
    <property type="match status" value="1"/>
</dbReference>
<evidence type="ECO:0000259" key="1">
    <source>
        <dbReference type="Pfam" id="PF22513"/>
    </source>
</evidence>
<dbReference type="KEGG" id="nde:NIDE0652"/>
<feature type="domain" description="Antitoxin FitA-like ribbon-helix-helix" evidence="1">
    <location>
        <begin position="3"/>
        <end position="40"/>
    </location>
</feature>
<dbReference type="STRING" id="330214.NIDE0652"/>
<dbReference type="InterPro" id="IPR010985">
    <property type="entry name" value="Ribbon_hlx_hlx"/>
</dbReference>
<dbReference type="HOGENOM" id="CLU_181382_0_0_0"/>
<keyword evidence="3" id="KW-1185">Reference proteome</keyword>
<evidence type="ECO:0000313" key="2">
    <source>
        <dbReference type="EMBL" id="CBK40424.1"/>
    </source>
</evidence>
<dbReference type="SUPFAM" id="SSF47598">
    <property type="entry name" value="Ribbon-helix-helix"/>
    <property type="match status" value="1"/>
</dbReference>
<dbReference type="InterPro" id="IPR053853">
    <property type="entry name" value="FitA-like_RHH"/>
</dbReference>
<protein>
    <recommendedName>
        <fullName evidence="1">Antitoxin FitA-like ribbon-helix-helix domain-containing protein</fullName>
    </recommendedName>
</protein>
<gene>
    <name evidence="2" type="ORF">NIDE0652</name>
</gene>
<dbReference type="eggNOG" id="ENOG5033GB5">
    <property type="taxonomic scope" value="Bacteria"/>
</dbReference>